<dbReference type="InterPro" id="IPR036397">
    <property type="entry name" value="RNaseH_sf"/>
</dbReference>
<dbReference type="InterPro" id="IPR052709">
    <property type="entry name" value="Transposase-MT_Hybrid"/>
</dbReference>
<dbReference type="Proteomes" id="UP001235939">
    <property type="component" value="Chromosome 02"/>
</dbReference>
<dbReference type="InterPro" id="IPR041426">
    <property type="entry name" value="Mos1_HTH"/>
</dbReference>
<evidence type="ECO:0000313" key="3">
    <source>
        <dbReference type="Proteomes" id="UP001235939"/>
    </source>
</evidence>
<dbReference type="PANTHER" id="PTHR46060">
    <property type="entry name" value="MARINER MOS1 TRANSPOSASE-LIKE PROTEIN"/>
    <property type="match status" value="1"/>
</dbReference>
<keyword evidence="3" id="KW-1185">Reference proteome</keyword>
<proteinExistence type="predicted"/>
<dbReference type="EMBL" id="CP092864">
    <property type="protein sequence ID" value="UYV63878.1"/>
    <property type="molecule type" value="Genomic_DNA"/>
</dbReference>
<name>A0ABY6K5Q7_9ARAC</name>
<gene>
    <name evidence="2" type="ORF">LAZ67_2005878</name>
</gene>
<dbReference type="Pfam" id="PF17906">
    <property type="entry name" value="HTH_48"/>
    <property type="match status" value="1"/>
</dbReference>
<feature type="domain" description="Mos1 transposase HTH" evidence="1">
    <location>
        <begin position="137"/>
        <end position="182"/>
    </location>
</feature>
<evidence type="ECO:0000259" key="1">
    <source>
        <dbReference type="Pfam" id="PF17906"/>
    </source>
</evidence>
<dbReference type="PANTHER" id="PTHR46060:SF1">
    <property type="entry name" value="MARINER MOS1 TRANSPOSASE-LIKE PROTEIN"/>
    <property type="match status" value="1"/>
</dbReference>
<protein>
    <recommendedName>
        <fullName evidence="1">Mos1 transposase HTH domain-containing protein</fullName>
    </recommendedName>
</protein>
<evidence type="ECO:0000313" key="2">
    <source>
        <dbReference type="EMBL" id="UYV63878.1"/>
    </source>
</evidence>
<reference evidence="2 3" key="1">
    <citation type="submission" date="2022-01" db="EMBL/GenBank/DDBJ databases">
        <title>A chromosomal length assembly of Cordylochernes scorpioides.</title>
        <authorList>
            <person name="Zeh D."/>
            <person name="Zeh J."/>
        </authorList>
    </citation>
    <scope>NUCLEOTIDE SEQUENCE [LARGE SCALE GENOMIC DNA]</scope>
    <source>
        <strain evidence="2">IN4F17</strain>
        <tissue evidence="2">Whole Body</tissue>
    </source>
</reference>
<organism evidence="2 3">
    <name type="scientific">Cordylochernes scorpioides</name>
    <dbReference type="NCBI Taxonomy" id="51811"/>
    <lineage>
        <taxon>Eukaryota</taxon>
        <taxon>Metazoa</taxon>
        <taxon>Ecdysozoa</taxon>
        <taxon>Arthropoda</taxon>
        <taxon>Chelicerata</taxon>
        <taxon>Arachnida</taxon>
        <taxon>Pseudoscorpiones</taxon>
        <taxon>Cheliferoidea</taxon>
        <taxon>Chernetidae</taxon>
        <taxon>Cordylochernes</taxon>
    </lineage>
</organism>
<sequence>MLTKGVRFYHDSARPHTAHQTTALIEEFGWELVSHPPYSPDIAPSDFHLFPELKKNLGGTQFQDDDELEEAVLGFLRGQAAEFFDSGFHKLEPTARARSLFFPLQFPTKDTSLVSLVLAEQPLVMELPLVSPASCELRSVIRFLAAKKNSAKDIHTELCQVYEKGCMSSGMVRRWVREFKNGRTDVHDEPRAGRPSVSDETIAKVEAAMLED</sequence>
<dbReference type="Gene3D" id="1.10.10.1450">
    <property type="match status" value="1"/>
</dbReference>
<dbReference type="Gene3D" id="3.30.420.10">
    <property type="entry name" value="Ribonuclease H-like superfamily/Ribonuclease H"/>
    <property type="match status" value="1"/>
</dbReference>
<accession>A0ABY6K5Q7</accession>